<comment type="similarity">
    <text evidence="2 8">Belongs to the MIP/aquaporin (TC 1.A.8) family.</text>
</comment>
<keyword evidence="4 8" id="KW-0812">Transmembrane</keyword>
<dbReference type="GO" id="GO:0015254">
    <property type="term" value="F:glycerol channel activity"/>
    <property type="evidence" value="ECO:0007669"/>
    <property type="project" value="TreeGrafter"/>
</dbReference>
<dbReference type="PANTHER" id="PTHR43829">
    <property type="entry name" value="AQUAPORIN OR AQUAGLYCEROPORIN RELATED"/>
    <property type="match status" value="1"/>
</dbReference>
<accession>A0A0N5ATS6</accession>
<evidence type="ECO:0000256" key="3">
    <source>
        <dbReference type="ARBA" id="ARBA00022448"/>
    </source>
</evidence>
<evidence type="ECO:0000256" key="9">
    <source>
        <dbReference type="SAM" id="Phobius"/>
    </source>
</evidence>
<feature type="transmembrane region" description="Helical" evidence="9">
    <location>
        <begin position="177"/>
        <end position="193"/>
    </location>
</feature>
<sequence length="286" mass="31645">MAAANAMDRLERLRARLSIKHDLGRGMLGEFIGTGLMTLVGTSVLAQIRLSAGNSMRIDGTRVAGGHLNPAISLMLLSFRQISPLRFFLYFLAQIAGAFIGCAITYIMYYDALEYYGGATRFVQGVNATADIFASYPNPHLGRLNGFIDQMISTAIFCFAFAHIFDKRNAYPNWIRPLLAGLAFVMIGTAFSFNCGFPDNPARDIGGRIFSLLPYGGEVFSYGNRNMNWWFWIPLLAPLLGALLGGWLYQLAIGFHSPVDDSDVEVRRYDVEVTQELKPLTAKGVE</sequence>
<evidence type="ECO:0000256" key="5">
    <source>
        <dbReference type="ARBA" id="ARBA00022989"/>
    </source>
</evidence>
<dbReference type="STRING" id="451379.A0A0N5ATS6"/>
<feature type="transmembrane region" description="Helical" evidence="9">
    <location>
        <begin position="87"/>
        <end position="109"/>
    </location>
</feature>
<keyword evidence="3 8" id="KW-0813">Transport</keyword>
<name>A0A0N5ATS6_9BILA</name>
<protein>
    <submittedName>
        <fullName evidence="11">Aquaporin-9</fullName>
    </submittedName>
</protein>
<comment type="subcellular location">
    <subcellularLocation>
        <location evidence="1">Membrane</location>
        <topology evidence="1">Multi-pass membrane protein</topology>
    </subcellularLocation>
</comment>
<dbReference type="InterPro" id="IPR050363">
    <property type="entry name" value="MIP/Aquaporin"/>
</dbReference>
<organism evidence="10 11">
    <name type="scientific">Syphacia muris</name>
    <dbReference type="NCBI Taxonomy" id="451379"/>
    <lineage>
        <taxon>Eukaryota</taxon>
        <taxon>Metazoa</taxon>
        <taxon>Ecdysozoa</taxon>
        <taxon>Nematoda</taxon>
        <taxon>Chromadorea</taxon>
        <taxon>Rhabditida</taxon>
        <taxon>Spirurina</taxon>
        <taxon>Oxyuridomorpha</taxon>
        <taxon>Oxyuroidea</taxon>
        <taxon>Oxyuridae</taxon>
        <taxon>Syphacia</taxon>
    </lineage>
</organism>
<dbReference type="Gene3D" id="1.20.1080.10">
    <property type="entry name" value="Glycerol uptake facilitator protein"/>
    <property type="match status" value="1"/>
</dbReference>
<evidence type="ECO:0000313" key="10">
    <source>
        <dbReference type="Proteomes" id="UP000046393"/>
    </source>
</evidence>
<dbReference type="Proteomes" id="UP000046393">
    <property type="component" value="Unplaced"/>
</dbReference>
<dbReference type="Pfam" id="PF00230">
    <property type="entry name" value="MIP"/>
    <property type="match status" value="1"/>
</dbReference>
<evidence type="ECO:0000256" key="1">
    <source>
        <dbReference type="ARBA" id="ARBA00004141"/>
    </source>
</evidence>
<evidence type="ECO:0000256" key="6">
    <source>
        <dbReference type="ARBA" id="ARBA00023136"/>
    </source>
</evidence>
<dbReference type="PRINTS" id="PR00783">
    <property type="entry name" value="MINTRINSICP"/>
</dbReference>
<dbReference type="SUPFAM" id="SSF81338">
    <property type="entry name" value="Aquaporin-like"/>
    <property type="match status" value="1"/>
</dbReference>
<evidence type="ECO:0000256" key="4">
    <source>
        <dbReference type="ARBA" id="ARBA00022692"/>
    </source>
</evidence>
<reference evidence="11" key="1">
    <citation type="submission" date="2017-02" db="UniProtKB">
        <authorList>
            <consortium name="WormBaseParasite"/>
        </authorList>
    </citation>
    <scope>IDENTIFICATION</scope>
</reference>
<evidence type="ECO:0000313" key="11">
    <source>
        <dbReference type="WBParaSite" id="SMUV_0000824301-mRNA-1"/>
    </source>
</evidence>
<proteinExistence type="inferred from homology"/>
<feature type="transmembrane region" description="Helical" evidence="9">
    <location>
        <begin position="147"/>
        <end position="165"/>
    </location>
</feature>
<dbReference type="GO" id="GO:0015250">
    <property type="term" value="F:water channel activity"/>
    <property type="evidence" value="ECO:0007669"/>
    <property type="project" value="TreeGrafter"/>
</dbReference>
<keyword evidence="6 9" id="KW-0472">Membrane</keyword>
<feature type="transmembrane region" description="Helical" evidence="9">
    <location>
        <begin position="229"/>
        <end position="249"/>
    </location>
</feature>
<evidence type="ECO:0000256" key="2">
    <source>
        <dbReference type="ARBA" id="ARBA00006175"/>
    </source>
</evidence>
<feature type="transmembrane region" description="Helical" evidence="9">
    <location>
        <begin position="31"/>
        <end position="52"/>
    </location>
</feature>
<dbReference type="GO" id="GO:0016323">
    <property type="term" value="C:basolateral plasma membrane"/>
    <property type="evidence" value="ECO:0007669"/>
    <property type="project" value="TreeGrafter"/>
</dbReference>
<keyword evidence="10" id="KW-1185">Reference proteome</keyword>
<evidence type="ECO:0000256" key="8">
    <source>
        <dbReference type="RuleBase" id="RU000477"/>
    </source>
</evidence>
<dbReference type="InterPro" id="IPR023271">
    <property type="entry name" value="Aquaporin-like"/>
</dbReference>
<keyword evidence="5 9" id="KW-1133">Transmembrane helix</keyword>
<dbReference type="InterPro" id="IPR000425">
    <property type="entry name" value="MIP"/>
</dbReference>
<comment type="function">
    <text evidence="7">Aquaglyceroporin that may modulate the water content and osmolytes during anhydrobiosis.</text>
</comment>
<evidence type="ECO:0000256" key="7">
    <source>
        <dbReference type="ARBA" id="ARBA00045280"/>
    </source>
</evidence>
<dbReference type="WBParaSite" id="SMUV_0000824301-mRNA-1">
    <property type="protein sequence ID" value="SMUV_0000824301-mRNA-1"/>
    <property type="gene ID" value="SMUV_0000824301"/>
</dbReference>
<dbReference type="PANTHER" id="PTHR43829:SF9">
    <property type="entry name" value="AQUAPORIN-9"/>
    <property type="match status" value="1"/>
</dbReference>
<dbReference type="AlphaFoldDB" id="A0A0N5ATS6"/>